<dbReference type="EMBL" id="JAPZVP010000036">
    <property type="protein sequence ID" value="MDA1363071.1"/>
    <property type="molecule type" value="Genomic_DNA"/>
</dbReference>
<dbReference type="InterPro" id="IPR007630">
    <property type="entry name" value="RNA_pol_sigma70_r4"/>
</dbReference>
<dbReference type="GO" id="GO:0003700">
    <property type="term" value="F:DNA-binding transcription factor activity"/>
    <property type="evidence" value="ECO:0007669"/>
    <property type="project" value="InterPro"/>
</dbReference>
<dbReference type="InterPro" id="IPR036390">
    <property type="entry name" value="WH_DNA-bd_sf"/>
</dbReference>
<evidence type="ECO:0000313" key="2">
    <source>
        <dbReference type="EMBL" id="MDA1363071.1"/>
    </source>
</evidence>
<accession>A0A9X3SSX2</accession>
<reference evidence="2" key="1">
    <citation type="submission" date="2022-12" db="EMBL/GenBank/DDBJ databases">
        <title>Gycomyces niveus sp.nov.,a novel actinomycete isolated from soil in Shouguan.</title>
        <authorList>
            <person name="Yang X."/>
        </authorList>
    </citation>
    <scope>NUCLEOTIDE SEQUENCE</scope>
    <source>
        <strain evidence="2">NEAU-A15</strain>
    </source>
</reference>
<dbReference type="RefSeq" id="WP_270113157.1">
    <property type="nucleotide sequence ID" value="NZ_JAPZVP010000036.1"/>
</dbReference>
<comment type="caution">
    <text evidence="2">The sequence shown here is derived from an EMBL/GenBank/DDBJ whole genome shotgun (WGS) entry which is preliminary data.</text>
</comment>
<dbReference type="Gene3D" id="1.10.10.60">
    <property type="entry name" value="Homeodomain-like"/>
    <property type="match status" value="1"/>
</dbReference>
<name>A0A9X3SSX2_9ACTN</name>
<keyword evidence="3" id="KW-1185">Reference proteome</keyword>
<feature type="domain" description="RNA polymerase sigma-70 region 4" evidence="1">
    <location>
        <begin position="47"/>
        <end position="86"/>
    </location>
</feature>
<dbReference type="AlphaFoldDB" id="A0A9X3SSX2"/>
<sequence length="92" mass="10182">MQRNALITAFNAGVTQETLAAEYGISIRSIKRLVHGTSNRPQATANRLTPSQRENLAHAFHTGGHTQHDLARRYGVSLSTVKRILRSQSTDE</sequence>
<evidence type="ECO:0000313" key="3">
    <source>
        <dbReference type="Proteomes" id="UP001146067"/>
    </source>
</evidence>
<dbReference type="Pfam" id="PF04545">
    <property type="entry name" value="Sigma70_r4"/>
    <property type="match status" value="1"/>
</dbReference>
<dbReference type="SUPFAM" id="SSF46785">
    <property type="entry name" value="Winged helix' DNA-binding domain"/>
    <property type="match status" value="1"/>
</dbReference>
<dbReference type="GO" id="GO:0003677">
    <property type="term" value="F:DNA binding"/>
    <property type="evidence" value="ECO:0007669"/>
    <property type="project" value="UniProtKB-KW"/>
</dbReference>
<organism evidence="2 3">
    <name type="scientific">Glycomyces luteolus</name>
    <dbReference type="NCBI Taxonomy" id="2670330"/>
    <lineage>
        <taxon>Bacteria</taxon>
        <taxon>Bacillati</taxon>
        <taxon>Actinomycetota</taxon>
        <taxon>Actinomycetes</taxon>
        <taxon>Glycomycetales</taxon>
        <taxon>Glycomycetaceae</taxon>
        <taxon>Glycomyces</taxon>
    </lineage>
</organism>
<dbReference type="GO" id="GO:0006352">
    <property type="term" value="P:DNA-templated transcription initiation"/>
    <property type="evidence" value="ECO:0007669"/>
    <property type="project" value="InterPro"/>
</dbReference>
<proteinExistence type="predicted"/>
<protein>
    <submittedName>
        <fullName evidence="2">Sigma factor-like helix-turn-helix DNA-binding protein</fullName>
    </submittedName>
</protein>
<dbReference type="Proteomes" id="UP001146067">
    <property type="component" value="Unassembled WGS sequence"/>
</dbReference>
<evidence type="ECO:0000259" key="1">
    <source>
        <dbReference type="Pfam" id="PF04545"/>
    </source>
</evidence>
<keyword evidence="2" id="KW-0238">DNA-binding</keyword>
<gene>
    <name evidence="2" type="ORF">O1R50_25890</name>
</gene>